<dbReference type="SUPFAM" id="SSF56300">
    <property type="entry name" value="Metallo-dependent phosphatases"/>
    <property type="match status" value="1"/>
</dbReference>
<dbReference type="PANTHER" id="PTHR32440:SF11">
    <property type="entry name" value="METALLOPHOSPHOESTERASE DOMAIN-CONTAINING PROTEIN"/>
    <property type="match status" value="1"/>
</dbReference>
<dbReference type="EMBL" id="JADILX010000076">
    <property type="protein sequence ID" value="MBO8485675.1"/>
    <property type="molecule type" value="Genomic_DNA"/>
</dbReference>
<dbReference type="AlphaFoldDB" id="A0A9D9NRC2"/>
<protein>
    <submittedName>
        <fullName evidence="3">Metallophosphoesterase family protein</fullName>
    </submittedName>
</protein>
<feature type="chain" id="PRO_5038626224" evidence="1">
    <location>
        <begin position="19"/>
        <end position="333"/>
    </location>
</feature>
<evidence type="ECO:0000256" key="1">
    <source>
        <dbReference type="SAM" id="SignalP"/>
    </source>
</evidence>
<keyword evidence="1" id="KW-0732">Signal</keyword>
<dbReference type="InterPro" id="IPR004843">
    <property type="entry name" value="Calcineurin-like_PHP"/>
</dbReference>
<feature type="domain" description="Calcineurin-like phosphoesterase" evidence="2">
    <location>
        <begin position="33"/>
        <end position="208"/>
    </location>
</feature>
<dbReference type="Gene3D" id="3.60.21.10">
    <property type="match status" value="1"/>
</dbReference>
<feature type="signal peptide" evidence="1">
    <location>
        <begin position="1"/>
        <end position="18"/>
    </location>
</feature>
<sequence length="333" mass="37021">MKKIIFLICVFAGVTCMAQNQESPLRFNDSGEFKILQFTDMHLDAGSAYRRAQAEKTFARLCRAVRSEKPDLVAFTGDVVTGKPAAEMWSRLTDSLTVYKVPYCVVLGNHDAEQDLSRPQIADMVMSSPYSLNVRNAAGELADMEFVLGSSSGDHEAAALYFLDSHDYSTVEGLDGYGWFYPEQVSWLRERCLDRAARNGGEPVPALAFFHIALQEYVPAWDDDSNTHIGRAAEDECPGVLNTGMYAAMVETGSVMGTFVGHDHDIDYIVARHGIALGYGRFSGDDTTYNNLRPGVRVIVLKEGLREFETWICEDDGRKVDHAVFKDGEIKEL</sequence>
<proteinExistence type="predicted"/>
<organism evidence="3 4">
    <name type="scientific">Candidatus Cryptobacteroides excrementavium</name>
    <dbReference type="NCBI Taxonomy" id="2840759"/>
    <lineage>
        <taxon>Bacteria</taxon>
        <taxon>Pseudomonadati</taxon>
        <taxon>Bacteroidota</taxon>
        <taxon>Bacteroidia</taxon>
        <taxon>Bacteroidales</taxon>
        <taxon>Candidatus Cryptobacteroides</taxon>
    </lineage>
</organism>
<evidence type="ECO:0000313" key="3">
    <source>
        <dbReference type="EMBL" id="MBO8485675.1"/>
    </source>
</evidence>
<dbReference type="Pfam" id="PF00149">
    <property type="entry name" value="Metallophos"/>
    <property type="match status" value="1"/>
</dbReference>
<dbReference type="PANTHER" id="PTHR32440">
    <property type="entry name" value="PHOSPHATASE DCR2-RELATED-RELATED"/>
    <property type="match status" value="1"/>
</dbReference>
<dbReference type="GO" id="GO:0016788">
    <property type="term" value="F:hydrolase activity, acting on ester bonds"/>
    <property type="evidence" value="ECO:0007669"/>
    <property type="project" value="TreeGrafter"/>
</dbReference>
<reference evidence="3" key="1">
    <citation type="submission" date="2020-10" db="EMBL/GenBank/DDBJ databases">
        <authorList>
            <person name="Gilroy R."/>
        </authorList>
    </citation>
    <scope>NUCLEOTIDE SEQUENCE</scope>
    <source>
        <strain evidence="3">B2-16538</strain>
    </source>
</reference>
<dbReference type="InterPro" id="IPR029052">
    <property type="entry name" value="Metallo-depent_PP-like"/>
</dbReference>
<dbReference type="GO" id="GO:0005737">
    <property type="term" value="C:cytoplasm"/>
    <property type="evidence" value="ECO:0007669"/>
    <property type="project" value="TreeGrafter"/>
</dbReference>
<comment type="caution">
    <text evidence="3">The sequence shown here is derived from an EMBL/GenBank/DDBJ whole genome shotgun (WGS) entry which is preliminary data.</text>
</comment>
<reference evidence="3" key="2">
    <citation type="journal article" date="2021" name="PeerJ">
        <title>Extensive microbial diversity within the chicken gut microbiome revealed by metagenomics and culture.</title>
        <authorList>
            <person name="Gilroy R."/>
            <person name="Ravi A."/>
            <person name="Getino M."/>
            <person name="Pursley I."/>
            <person name="Horton D.L."/>
            <person name="Alikhan N.F."/>
            <person name="Baker D."/>
            <person name="Gharbi K."/>
            <person name="Hall N."/>
            <person name="Watson M."/>
            <person name="Adriaenssens E.M."/>
            <person name="Foster-Nyarko E."/>
            <person name="Jarju S."/>
            <person name="Secka A."/>
            <person name="Antonio M."/>
            <person name="Oren A."/>
            <person name="Chaudhuri R.R."/>
            <person name="La Ragione R."/>
            <person name="Hildebrand F."/>
            <person name="Pallen M.J."/>
        </authorList>
    </citation>
    <scope>NUCLEOTIDE SEQUENCE</scope>
    <source>
        <strain evidence="3">B2-16538</strain>
    </source>
</reference>
<evidence type="ECO:0000259" key="2">
    <source>
        <dbReference type="Pfam" id="PF00149"/>
    </source>
</evidence>
<gene>
    <name evidence="3" type="ORF">IAB78_04550</name>
</gene>
<dbReference type="CDD" id="cd07383">
    <property type="entry name" value="MPP_Dcr2"/>
    <property type="match status" value="1"/>
</dbReference>
<accession>A0A9D9NRC2</accession>
<name>A0A9D9NRC2_9BACT</name>
<evidence type="ECO:0000313" key="4">
    <source>
        <dbReference type="Proteomes" id="UP000823750"/>
    </source>
</evidence>
<dbReference type="Proteomes" id="UP000823750">
    <property type="component" value="Unassembled WGS sequence"/>
</dbReference>